<dbReference type="InterPro" id="IPR018551">
    <property type="entry name" value="DUF2007"/>
</dbReference>
<proteinExistence type="predicted"/>
<dbReference type="Pfam" id="PF09413">
    <property type="entry name" value="DUF2007"/>
    <property type="match status" value="1"/>
</dbReference>
<keyword evidence="3" id="KW-1185">Reference proteome</keyword>
<dbReference type="EMBL" id="JAUDUY010000002">
    <property type="protein sequence ID" value="MDM9630674.1"/>
    <property type="molecule type" value="Genomic_DNA"/>
</dbReference>
<protein>
    <submittedName>
        <fullName evidence="2">DUF2007 domain-containing protein</fullName>
    </submittedName>
</protein>
<feature type="domain" description="DUF2007" evidence="1">
    <location>
        <begin position="13"/>
        <end position="75"/>
    </location>
</feature>
<evidence type="ECO:0000313" key="2">
    <source>
        <dbReference type="EMBL" id="MDM9630674.1"/>
    </source>
</evidence>
<name>A0ABT7WCP4_9FLAO</name>
<organism evidence="2 3">
    <name type="scientific">Robiginitalea aurantiaca</name>
    <dbReference type="NCBI Taxonomy" id="3056915"/>
    <lineage>
        <taxon>Bacteria</taxon>
        <taxon>Pseudomonadati</taxon>
        <taxon>Bacteroidota</taxon>
        <taxon>Flavobacteriia</taxon>
        <taxon>Flavobacteriales</taxon>
        <taxon>Flavobacteriaceae</taxon>
        <taxon>Robiginitalea</taxon>
    </lineage>
</organism>
<comment type="caution">
    <text evidence="2">The sequence shown here is derived from an EMBL/GenBank/DDBJ whole genome shotgun (WGS) entry which is preliminary data.</text>
</comment>
<dbReference type="Gene3D" id="3.30.70.790">
    <property type="entry name" value="UreE, C-terminal domain"/>
    <property type="match status" value="1"/>
</dbReference>
<sequence length="81" mass="8807">MESDENKDGFVHVYSGSEVRVILLKGLLKDNGIEAIVQNDYQSGISAGFAGGTVNTIRLKVHSSDLEKAQPVVDDFVENQL</sequence>
<dbReference type="RefSeq" id="WP_289724043.1">
    <property type="nucleotide sequence ID" value="NZ_JAUDUY010000002.1"/>
</dbReference>
<dbReference type="Proteomes" id="UP001174839">
    <property type="component" value="Unassembled WGS sequence"/>
</dbReference>
<reference evidence="2" key="1">
    <citation type="submission" date="2023-06" db="EMBL/GenBank/DDBJ databases">
        <title>Robiginitalea aurantiacus sp. nov. and Algoriphagus sediminis sp. nov., isolated from coastal sediment.</title>
        <authorList>
            <person name="Zhou Z.Y."/>
            <person name="An J."/>
            <person name="Jia Y.W."/>
            <person name="Du Z.J."/>
        </authorList>
    </citation>
    <scope>NUCLEOTIDE SEQUENCE</scope>
    <source>
        <strain evidence="2">M39</strain>
    </source>
</reference>
<evidence type="ECO:0000259" key="1">
    <source>
        <dbReference type="Pfam" id="PF09413"/>
    </source>
</evidence>
<evidence type="ECO:0000313" key="3">
    <source>
        <dbReference type="Proteomes" id="UP001174839"/>
    </source>
</evidence>
<gene>
    <name evidence="2" type="ORF">QU605_04285</name>
</gene>
<accession>A0ABT7WCP4</accession>